<dbReference type="Pfam" id="PF00535">
    <property type="entry name" value="Glycos_transf_2"/>
    <property type="match status" value="1"/>
</dbReference>
<comment type="similarity">
    <text evidence="1">Belongs to the glycosyltransferase 2 family.</text>
</comment>
<dbReference type="InterPro" id="IPR029044">
    <property type="entry name" value="Nucleotide-diphossugar_trans"/>
</dbReference>
<sequence>MTEPRVSIVIVSRQRPAALSLCLAAVARLTYPVYEVIVVADQSGLRAVKDLPFAESIKSVAFEEPNIAAARNRGIAQAAGQVVAFIDDDAVPEPRWLDHLVMPFVDPSVAAAGGFVLGRNGISYQWRGRVVDHAGTTRDVALNPRNPTILTPPTGWAVKTEGTNMAIRRDVLAQMGGFDPAFHFYMDETDVNMRLAAAGHATAIVPLAQVHHGYAASPRRRQDRTVRDLRQIAASTVVFLRKHCPSAQHDVTLAAALSEQRKRLLSQMMTGQQEPGDIRRLLRGWSDGLVEGRTRELTVPMAMPEAQTGFLPFPSLFSSGHHIIQGYLTQARALREQAIRSAEQGKTVSLFLLSRTALYHRVRFHPAGYWEQTGGLFGRSDRSGALFRFSRLSSRVAREIERIGAARF</sequence>
<dbReference type="EMBL" id="JBHTKR010000004">
    <property type="protein sequence ID" value="MFD1195202.1"/>
    <property type="molecule type" value="Genomic_DNA"/>
</dbReference>
<evidence type="ECO:0000313" key="6">
    <source>
        <dbReference type="Proteomes" id="UP001597151"/>
    </source>
</evidence>
<keyword evidence="6" id="KW-1185">Reference proteome</keyword>
<dbReference type="PANTHER" id="PTHR43179">
    <property type="entry name" value="RHAMNOSYLTRANSFERASE WBBL"/>
    <property type="match status" value="1"/>
</dbReference>
<evidence type="ECO:0000256" key="2">
    <source>
        <dbReference type="ARBA" id="ARBA00022676"/>
    </source>
</evidence>
<name>A0ABW3TER7_9RHOB</name>
<evidence type="ECO:0000259" key="4">
    <source>
        <dbReference type="Pfam" id="PF00535"/>
    </source>
</evidence>
<keyword evidence="3 5" id="KW-0808">Transferase</keyword>
<dbReference type="Proteomes" id="UP001597151">
    <property type="component" value="Unassembled WGS sequence"/>
</dbReference>
<dbReference type="InterPro" id="IPR001173">
    <property type="entry name" value="Glyco_trans_2-like"/>
</dbReference>
<protein>
    <submittedName>
        <fullName evidence="5">Glycosyltransferase family 2 protein</fullName>
        <ecNumber evidence="5">2.4.-.-</ecNumber>
    </submittedName>
</protein>
<feature type="domain" description="Glycosyltransferase 2-like" evidence="4">
    <location>
        <begin position="7"/>
        <end position="171"/>
    </location>
</feature>
<organism evidence="5 6">
    <name type="scientific">Seohaeicola saemankumensis</name>
    <dbReference type="NCBI Taxonomy" id="481181"/>
    <lineage>
        <taxon>Bacteria</taxon>
        <taxon>Pseudomonadati</taxon>
        <taxon>Pseudomonadota</taxon>
        <taxon>Alphaproteobacteria</taxon>
        <taxon>Rhodobacterales</taxon>
        <taxon>Roseobacteraceae</taxon>
        <taxon>Seohaeicola</taxon>
    </lineage>
</organism>
<reference evidence="6" key="1">
    <citation type="journal article" date="2019" name="Int. J. Syst. Evol. Microbiol.">
        <title>The Global Catalogue of Microorganisms (GCM) 10K type strain sequencing project: providing services to taxonomists for standard genome sequencing and annotation.</title>
        <authorList>
            <consortium name="The Broad Institute Genomics Platform"/>
            <consortium name="The Broad Institute Genome Sequencing Center for Infectious Disease"/>
            <person name="Wu L."/>
            <person name="Ma J."/>
        </authorList>
    </citation>
    <scope>NUCLEOTIDE SEQUENCE [LARGE SCALE GENOMIC DNA]</scope>
    <source>
        <strain evidence="6">CCUG 55328</strain>
    </source>
</reference>
<dbReference type="GO" id="GO:0016757">
    <property type="term" value="F:glycosyltransferase activity"/>
    <property type="evidence" value="ECO:0007669"/>
    <property type="project" value="UniProtKB-KW"/>
</dbReference>
<dbReference type="PANTHER" id="PTHR43179:SF12">
    <property type="entry name" value="GALACTOFURANOSYLTRANSFERASE GLFT2"/>
    <property type="match status" value="1"/>
</dbReference>
<dbReference type="Gene3D" id="3.90.550.10">
    <property type="entry name" value="Spore Coat Polysaccharide Biosynthesis Protein SpsA, Chain A"/>
    <property type="match status" value="1"/>
</dbReference>
<proteinExistence type="inferred from homology"/>
<evidence type="ECO:0000256" key="3">
    <source>
        <dbReference type="ARBA" id="ARBA00022679"/>
    </source>
</evidence>
<comment type="caution">
    <text evidence="5">The sequence shown here is derived from an EMBL/GenBank/DDBJ whole genome shotgun (WGS) entry which is preliminary data.</text>
</comment>
<accession>A0ABW3TER7</accession>
<dbReference type="SUPFAM" id="SSF53448">
    <property type="entry name" value="Nucleotide-diphospho-sugar transferases"/>
    <property type="match status" value="1"/>
</dbReference>
<gene>
    <name evidence="5" type="ORF">ACFQ3C_11015</name>
</gene>
<keyword evidence="2 5" id="KW-0328">Glycosyltransferase</keyword>
<dbReference type="RefSeq" id="WP_380791651.1">
    <property type="nucleotide sequence ID" value="NZ_JBHTKR010000004.1"/>
</dbReference>
<evidence type="ECO:0000256" key="1">
    <source>
        <dbReference type="ARBA" id="ARBA00006739"/>
    </source>
</evidence>
<evidence type="ECO:0000313" key="5">
    <source>
        <dbReference type="EMBL" id="MFD1195202.1"/>
    </source>
</evidence>
<dbReference type="EC" id="2.4.-.-" evidence="5"/>